<sequence length="546" mass="62458">MKSFQIPKTCHVDIITPLLTDFYQITMAYSYFKNNRHEQPSSFELFFRNCPFKGEVYNILQINFFFKTKIKQYAICAGLHEVISFIHTYKIPEDHIQFLSTQIQNIDPEFQNWLRNLNCSKIQLYAQKEGSICFAKVPLLRLEGPIGLLQLLETPLLNLMNFATLISTNACRIKREAGENAKCLEFGLRRAQGPDGGLMASQFSYLGGFDGSSNVLAGIKYKIPISGTMAHSFITSYSNLDQIIEFEINGIKIKETTLQYRNQLNYVNSSDSELAAFLDYAKSCYNNFTCLIDTFDTISSGIQNFICVSLALIQAGINPKGVRLDSGDLAKLSIQVRQQLDELADLFKVEQFKNVQIIASNDLNQESIKKLNQQGHKINVFGVGTNLVTCQNQPALGGVYKLVELNKEPKHKLSQDAEKSTLPGCKNVYRIWTYKSQYPVADVISKSNQEIKEGQTIFVVNFHQPSQRYKVLVNKVELILNLVYDQGQLLTEYQSLQQCKQFCQQQQIMFNQEVLNDKQKYMVLCTIEYYQFFQDCNEKIIINMVL</sequence>
<evidence type="ECO:0000256" key="3">
    <source>
        <dbReference type="ARBA" id="ARBA00013236"/>
    </source>
</evidence>
<keyword evidence="14" id="KW-0328">Glycosyltransferase</keyword>
<evidence type="ECO:0000256" key="4">
    <source>
        <dbReference type="ARBA" id="ARBA00022553"/>
    </source>
</evidence>
<dbReference type="SUPFAM" id="SSF51690">
    <property type="entry name" value="Nicotinate/Quinolinate PRTase C-terminal domain-like"/>
    <property type="match status" value="1"/>
</dbReference>
<dbReference type="PANTHER" id="PTHR11098:SF1">
    <property type="entry name" value="NICOTINATE PHOSPHORIBOSYLTRANSFERASE"/>
    <property type="match status" value="1"/>
</dbReference>
<feature type="domain" description="Nicotinate phosphoribosyltransferase N-terminal" evidence="12">
    <location>
        <begin position="18"/>
        <end position="161"/>
    </location>
</feature>
<dbReference type="InterPro" id="IPR006405">
    <property type="entry name" value="Nic_PRibTrfase_pncB"/>
</dbReference>
<dbReference type="GO" id="GO:0034355">
    <property type="term" value="P:NAD+ biosynthetic process via the salvage pathway"/>
    <property type="evidence" value="ECO:0007669"/>
    <property type="project" value="TreeGrafter"/>
</dbReference>
<evidence type="ECO:0000259" key="11">
    <source>
        <dbReference type="Pfam" id="PF04095"/>
    </source>
</evidence>
<keyword evidence="6 10" id="KW-0662">Pyridine nucleotide biosynthesis</keyword>
<dbReference type="PIRSF" id="PIRSF000484">
    <property type="entry name" value="NAPRT"/>
    <property type="match status" value="1"/>
</dbReference>
<dbReference type="GeneID" id="14906812"/>
<keyword evidence="5 10" id="KW-0436">Ligase</keyword>
<evidence type="ECO:0000256" key="1">
    <source>
        <dbReference type="ARBA" id="ARBA00004952"/>
    </source>
</evidence>
<dbReference type="OrthoDB" id="193380at2759"/>
<dbReference type="eggNOG" id="KOG2511">
    <property type="taxonomic scope" value="Eukaryota"/>
</dbReference>
<comment type="PTM">
    <text evidence="10">Transiently phosphorylated on a His residue during the reaction cycle. Phosphorylation strongly increases the affinity for substrates and increases the rate of nicotinate D-ribonucleotide production. Dephosphorylation regenerates the low-affinity form of the enzyme, leading to product release.</text>
</comment>
<dbReference type="GO" id="GO:0005829">
    <property type="term" value="C:cytosol"/>
    <property type="evidence" value="ECO:0007669"/>
    <property type="project" value="TreeGrafter"/>
</dbReference>
<evidence type="ECO:0000256" key="5">
    <source>
        <dbReference type="ARBA" id="ARBA00022598"/>
    </source>
</evidence>
<dbReference type="Proteomes" id="UP000008983">
    <property type="component" value="Unassembled WGS sequence"/>
</dbReference>
<dbReference type="OMA" id="VYFPGSP"/>
<dbReference type="UniPathway" id="UPA00253">
    <property type="reaction ID" value="UER00457"/>
</dbReference>
<evidence type="ECO:0000256" key="10">
    <source>
        <dbReference type="RuleBase" id="RU365100"/>
    </source>
</evidence>
<reference evidence="14 15" key="1">
    <citation type="submission" date="2011-07" db="EMBL/GenBank/DDBJ databases">
        <authorList>
            <person name="Coyne R."/>
            <person name="Brami D."/>
            <person name="Johnson J."/>
            <person name="Hostetler J."/>
            <person name="Hannick L."/>
            <person name="Clark T."/>
            <person name="Cassidy-Hanley D."/>
            <person name="Inman J."/>
        </authorList>
    </citation>
    <scope>NUCLEOTIDE SEQUENCE [LARGE SCALE GENOMIC DNA]</scope>
    <source>
        <strain evidence="14 15">G5</strain>
    </source>
</reference>
<dbReference type="FunCoup" id="G0QVQ4">
    <property type="interactions" value="40"/>
</dbReference>
<evidence type="ECO:0000313" key="15">
    <source>
        <dbReference type="Proteomes" id="UP000008983"/>
    </source>
</evidence>
<evidence type="ECO:0000256" key="8">
    <source>
        <dbReference type="ARBA" id="ARBA00023426"/>
    </source>
</evidence>
<comment type="similarity">
    <text evidence="2 10">Belongs to the NAPRTase family.</text>
</comment>
<feature type="domain" description="Nicotinate/nicotinamide phosphoribosyltransferase" evidence="11">
    <location>
        <begin position="182"/>
        <end position="421"/>
    </location>
</feature>
<evidence type="ECO:0000256" key="7">
    <source>
        <dbReference type="ARBA" id="ARBA00022679"/>
    </source>
</evidence>
<evidence type="ECO:0000259" key="12">
    <source>
        <dbReference type="Pfam" id="PF17767"/>
    </source>
</evidence>
<dbReference type="InterPro" id="IPR013785">
    <property type="entry name" value="Aldolase_TIM"/>
</dbReference>
<evidence type="ECO:0000256" key="9">
    <source>
        <dbReference type="ARBA" id="ARBA00048668"/>
    </source>
</evidence>
<evidence type="ECO:0000256" key="6">
    <source>
        <dbReference type="ARBA" id="ARBA00022642"/>
    </source>
</evidence>
<dbReference type="EMBL" id="GL983953">
    <property type="protein sequence ID" value="EGR30698.1"/>
    <property type="molecule type" value="Genomic_DNA"/>
</dbReference>
<comment type="catalytic activity">
    <reaction evidence="9 10">
        <text>5-phospho-alpha-D-ribose 1-diphosphate + nicotinate + ATP + H2O = nicotinate beta-D-ribonucleotide + ADP + phosphate + diphosphate</text>
        <dbReference type="Rhea" id="RHEA:36163"/>
        <dbReference type="ChEBI" id="CHEBI:15377"/>
        <dbReference type="ChEBI" id="CHEBI:30616"/>
        <dbReference type="ChEBI" id="CHEBI:32544"/>
        <dbReference type="ChEBI" id="CHEBI:33019"/>
        <dbReference type="ChEBI" id="CHEBI:43474"/>
        <dbReference type="ChEBI" id="CHEBI:57502"/>
        <dbReference type="ChEBI" id="CHEBI:58017"/>
        <dbReference type="ChEBI" id="CHEBI:456216"/>
        <dbReference type="EC" id="6.3.4.21"/>
    </reaction>
</comment>
<proteinExistence type="inferred from homology"/>
<dbReference type="Pfam" id="PF04095">
    <property type="entry name" value="NAPRTase"/>
    <property type="match status" value="1"/>
</dbReference>
<organism evidence="14 15">
    <name type="scientific">Ichthyophthirius multifiliis</name>
    <name type="common">White spot disease agent</name>
    <name type="synonym">Ich</name>
    <dbReference type="NCBI Taxonomy" id="5932"/>
    <lineage>
        <taxon>Eukaryota</taxon>
        <taxon>Sar</taxon>
        <taxon>Alveolata</taxon>
        <taxon>Ciliophora</taxon>
        <taxon>Intramacronucleata</taxon>
        <taxon>Oligohymenophorea</taxon>
        <taxon>Hymenostomatida</taxon>
        <taxon>Ophryoglenina</taxon>
        <taxon>Ichthyophthirius</taxon>
    </lineage>
</organism>
<dbReference type="SUPFAM" id="SSF54675">
    <property type="entry name" value="Nicotinate/Quinolinate PRTase N-terminal domain-like"/>
    <property type="match status" value="1"/>
</dbReference>
<keyword evidence="4" id="KW-0597">Phosphoprotein</keyword>
<dbReference type="STRING" id="857967.G0QVQ4"/>
<protein>
    <recommendedName>
        <fullName evidence="3 10">Nicotinate phosphoribosyltransferase</fullName>
        <ecNumber evidence="3 10">6.3.4.21</ecNumber>
    </recommendedName>
</protein>
<dbReference type="Gene3D" id="3.20.20.70">
    <property type="entry name" value="Aldolase class I"/>
    <property type="match status" value="1"/>
</dbReference>
<dbReference type="InterPro" id="IPR041525">
    <property type="entry name" value="N/Namide_PRibTrfase"/>
</dbReference>
<dbReference type="EC" id="6.3.4.21" evidence="3 10"/>
<dbReference type="InParanoid" id="G0QVQ4"/>
<dbReference type="InterPro" id="IPR040727">
    <property type="entry name" value="NAPRTase_N"/>
</dbReference>
<comment type="pathway">
    <text evidence="1 10">Cofactor biosynthesis; NAD(+) biosynthesis; nicotinate D-ribonucleotide from nicotinate: step 1/1.</text>
</comment>
<evidence type="ECO:0000256" key="2">
    <source>
        <dbReference type="ARBA" id="ARBA00010897"/>
    </source>
</evidence>
<keyword evidence="15" id="KW-1185">Reference proteome</keyword>
<dbReference type="NCBIfam" id="TIGR01513">
    <property type="entry name" value="NAPRTase_put"/>
    <property type="match status" value="1"/>
</dbReference>
<dbReference type="InterPro" id="IPR041619">
    <property type="entry name" value="NAPRTase_C"/>
</dbReference>
<comment type="function">
    <text evidence="8">Catalyzes the first step in the biosynthesis of NAD from nicotinic acid, the ATP-dependent synthesis of beta-nicotinate D-ribonucleotide from nicotinate and 5-phospho-D-ribose 1-phosphate. Helps prevent cellular oxidative stress via its role in NAD biosynthesis.</text>
</comment>
<dbReference type="Pfam" id="PF17767">
    <property type="entry name" value="NAPRTase_N"/>
    <property type="match status" value="1"/>
</dbReference>
<keyword evidence="7 10" id="KW-0808">Transferase</keyword>
<dbReference type="Gene3D" id="3.20.140.10">
    <property type="entry name" value="nicotinate phosphoribosyltransferase"/>
    <property type="match status" value="1"/>
</dbReference>
<evidence type="ECO:0000259" key="13">
    <source>
        <dbReference type="Pfam" id="PF17956"/>
    </source>
</evidence>
<dbReference type="GO" id="GO:0016757">
    <property type="term" value="F:glycosyltransferase activity"/>
    <property type="evidence" value="ECO:0007669"/>
    <property type="project" value="UniProtKB-KW"/>
</dbReference>
<gene>
    <name evidence="14" type="ORF">IMG5_125380</name>
</gene>
<name>G0QVQ4_ICHMU</name>
<dbReference type="CDD" id="cd01570">
    <property type="entry name" value="NAPRTase_A"/>
    <property type="match status" value="1"/>
</dbReference>
<dbReference type="InterPro" id="IPR007229">
    <property type="entry name" value="Nic_PRibTrfase-Fam"/>
</dbReference>
<dbReference type="PANTHER" id="PTHR11098">
    <property type="entry name" value="NICOTINATE PHOSPHORIBOSYLTRANSFERASE"/>
    <property type="match status" value="1"/>
</dbReference>
<dbReference type="Pfam" id="PF17956">
    <property type="entry name" value="NAPRTase_C"/>
    <property type="match status" value="1"/>
</dbReference>
<dbReference type="GO" id="GO:0004516">
    <property type="term" value="F:nicotinate phosphoribosyltransferase activity"/>
    <property type="evidence" value="ECO:0007669"/>
    <property type="project" value="UniProtKB-UniRule"/>
</dbReference>
<evidence type="ECO:0000313" key="14">
    <source>
        <dbReference type="EMBL" id="EGR30698.1"/>
    </source>
</evidence>
<dbReference type="InterPro" id="IPR036068">
    <property type="entry name" value="Nicotinate_pribotase-like_C"/>
</dbReference>
<dbReference type="AlphaFoldDB" id="G0QVQ4"/>
<feature type="domain" description="Nicotinate phosphoribosyltransferase C-terminal" evidence="13">
    <location>
        <begin position="426"/>
        <end position="531"/>
    </location>
</feature>
<accession>G0QVQ4</accession>
<dbReference type="RefSeq" id="XP_004032285.1">
    <property type="nucleotide sequence ID" value="XM_004032237.1"/>
</dbReference>